<comment type="caution">
    <text evidence="4">The sequence shown here is derived from an EMBL/GenBank/DDBJ whole genome shotgun (WGS) entry which is preliminary data.</text>
</comment>
<proteinExistence type="inferred from homology"/>
<dbReference type="CDD" id="cd06464">
    <property type="entry name" value="ACD_sHsps-like"/>
    <property type="match status" value="1"/>
</dbReference>
<accession>A0A9X3BI49</accession>
<protein>
    <submittedName>
        <fullName evidence="4">Hsp20/alpha crystallin family protein</fullName>
    </submittedName>
</protein>
<feature type="domain" description="SHSP" evidence="3">
    <location>
        <begin position="22"/>
        <end position="132"/>
    </location>
</feature>
<evidence type="ECO:0000259" key="3">
    <source>
        <dbReference type="PROSITE" id="PS01031"/>
    </source>
</evidence>
<dbReference type="AlphaFoldDB" id="A0A9X3BI49"/>
<reference evidence="4" key="2">
    <citation type="submission" date="2023-04" db="EMBL/GenBank/DDBJ databases">
        <title>Paracnuella aquatica gen. nov., sp. nov., a member of the family Chitinophagaceae isolated from a hot spring.</title>
        <authorList>
            <person name="Wang C."/>
        </authorList>
    </citation>
    <scope>NUCLEOTIDE SEQUENCE</scope>
    <source>
        <strain evidence="4">LB-8</strain>
    </source>
</reference>
<dbReference type="RefSeq" id="WP_279297124.1">
    <property type="nucleotide sequence ID" value="NZ_JAOTIF010000007.1"/>
</dbReference>
<evidence type="ECO:0000256" key="2">
    <source>
        <dbReference type="RuleBase" id="RU003616"/>
    </source>
</evidence>
<dbReference type="InterPro" id="IPR008978">
    <property type="entry name" value="HSP20-like_chaperone"/>
</dbReference>
<dbReference type="Pfam" id="PF00011">
    <property type="entry name" value="HSP20"/>
    <property type="match status" value="1"/>
</dbReference>
<evidence type="ECO:0000256" key="1">
    <source>
        <dbReference type="PROSITE-ProRule" id="PRU00285"/>
    </source>
</evidence>
<dbReference type="PANTHER" id="PTHR11527">
    <property type="entry name" value="HEAT-SHOCK PROTEIN 20 FAMILY MEMBER"/>
    <property type="match status" value="1"/>
</dbReference>
<dbReference type="SUPFAM" id="SSF49764">
    <property type="entry name" value="HSP20-like chaperones"/>
    <property type="match status" value="1"/>
</dbReference>
<evidence type="ECO:0000313" key="5">
    <source>
        <dbReference type="Proteomes" id="UP001155483"/>
    </source>
</evidence>
<dbReference type="Proteomes" id="UP001155483">
    <property type="component" value="Unassembled WGS sequence"/>
</dbReference>
<name>A0A9X3BI49_9BACT</name>
<comment type="similarity">
    <text evidence="1 2">Belongs to the small heat shock protein (HSP20) family.</text>
</comment>
<dbReference type="EMBL" id="JAOTIF010000007">
    <property type="protein sequence ID" value="MCU7549683.1"/>
    <property type="molecule type" value="Genomic_DNA"/>
</dbReference>
<sequence length="132" mass="15026">MNYNQSCAAKGEHYGSSKRLLLNRSMQRAAVNVYKTDTSYEMLVFAPGRIKEHFKIDVEGRELKISYTPPEGFPRPDWVLREYSRGGFVRVFNLNETIDANGITAKYEDGVLHVSLPLIEGKELTRKEVAIS</sequence>
<dbReference type="Gene3D" id="2.60.40.790">
    <property type="match status" value="1"/>
</dbReference>
<reference evidence="4" key="1">
    <citation type="submission" date="2022-09" db="EMBL/GenBank/DDBJ databases">
        <authorList>
            <person name="Yuan C."/>
            <person name="Ke Z."/>
        </authorList>
    </citation>
    <scope>NUCLEOTIDE SEQUENCE</scope>
    <source>
        <strain evidence="4">LB-8</strain>
    </source>
</reference>
<dbReference type="InterPro" id="IPR002068">
    <property type="entry name" value="A-crystallin/Hsp20_dom"/>
</dbReference>
<evidence type="ECO:0000313" key="4">
    <source>
        <dbReference type="EMBL" id="MCU7549683.1"/>
    </source>
</evidence>
<dbReference type="PROSITE" id="PS01031">
    <property type="entry name" value="SHSP"/>
    <property type="match status" value="1"/>
</dbReference>
<organism evidence="4 5">
    <name type="scientific">Paraflavisolibacter caeni</name>
    <dbReference type="NCBI Taxonomy" id="2982496"/>
    <lineage>
        <taxon>Bacteria</taxon>
        <taxon>Pseudomonadati</taxon>
        <taxon>Bacteroidota</taxon>
        <taxon>Chitinophagia</taxon>
        <taxon>Chitinophagales</taxon>
        <taxon>Chitinophagaceae</taxon>
        <taxon>Paraflavisolibacter</taxon>
    </lineage>
</organism>
<keyword evidence="5" id="KW-1185">Reference proteome</keyword>
<dbReference type="InterPro" id="IPR031107">
    <property type="entry name" value="Small_HSP"/>
</dbReference>
<gene>
    <name evidence="4" type="ORF">OCK74_11195</name>
</gene>